<evidence type="ECO:0008006" key="5">
    <source>
        <dbReference type="Google" id="ProtNLM"/>
    </source>
</evidence>
<organism evidence="3 4">
    <name type="scientific">Companilactobacillus mishanensis</name>
    <dbReference type="NCBI Taxonomy" id="2486008"/>
    <lineage>
        <taxon>Bacteria</taxon>
        <taxon>Bacillati</taxon>
        <taxon>Bacillota</taxon>
        <taxon>Bacilli</taxon>
        <taxon>Lactobacillales</taxon>
        <taxon>Lactobacillaceae</taxon>
        <taxon>Companilactobacillus</taxon>
    </lineage>
</organism>
<name>A0ABW9P7E6_9LACO</name>
<dbReference type="EMBL" id="VDFN01000004">
    <property type="protein sequence ID" value="MQS45083.1"/>
    <property type="molecule type" value="Genomic_DNA"/>
</dbReference>
<keyword evidence="1" id="KW-0175">Coiled coil</keyword>
<evidence type="ECO:0000256" key="2">
    <source>
        <dbReference type="SAM" id="MobiDB-lite"/>
    </source>
</evidence>
<feature type="region of interest" description="Disordered" evidence="2">
    <location>
        <begin position="181"/>
        <end position="211"/>
    </location>
</feature>
<protein>
    <recommendedName>
        <fullName evidence="5">DUF2326 domain-containing protein</fullName>
    </recommendedName>
</protein>
<sequence length="657" mass="75769">MKLFSRLLKDVSDDNDRNANVQAQSDNHTNSNNQSNSNDSIKNNNDQNQNDSSQKEHSKNNNMTSTSSNDETTALTSVHDQRVKIENDMNSLSHEYAQLRGKLKLNLFSERDDYQNKKNSLTKQLNALKKNEKAVQDNIEKNQNENDGKETERLAGVRADQKHQNELLYKYKEQQKDLAQKIEKGETKRSKKQAELDANQKKETDLSASIKNETDLQKMMSLMEKQKSQVDKIYKDRTNIEKDLRKIRDEIGVSKKDLNDVNININEISSTVSLLKTKIGQQEQNIKNNKARRSQLIAQLQASSKTNNNEINGLELQLKNVNDNIEYVDKYIKDVFHAAYLVREVYLDSSKEYLVVSNSIDNEQKESDLFDMIGFLERKMNTGVTIVTSFYNNKFQSIVDGYTKSMRIDQPKVINLFADLQKSDNPSDKKVTIPESDSWITRTDVETQNTLIYDKQENLMMTVEHFEEKIDRINYFKNSKIVKTNIYNADGILSSVEIFDKSQKLTEENFYRTDGSIVLTIMYESGVANTFQVFDQSGLLQQDFDKKEELVTWWINKLYQGKSDIVFVGSSTDLLYKVVAGIRDQENTELITFVENAHSNIGRIKALLHKEPLIDNIFVQYEKDLHAIENTTDRDISVSSIKSVTNEEMYLPESLKI</sequence>
<evidence type="ECO:0000313" key="3">
    <source>
        <dbReference type="EMBL" id="MQS45083.1"/>
    </source>
</evidence>
<accession>A0ABW9P7E6</accession>
<keyword evidence="4" id="KW-1185">Reference proteome</keyword>
<feature type="compositionally biased region" description="Low complexity" evidence="2">
    <location>
        <begin position="24"/>
        <end position="52"/>
    </location>
</feature>
<dbReference type="Proteomes" id="UP000436655">
    <property type="component" value="Unassembled WGS sequence"/>
</dbReference>
<feature type="coiled-coil region" evidence="1">
    <location>
        <begin position="297"/>
        <end position="324"/>
    </location>
</feature>
<evidence type="ECO:0000256" key="1">
    <source>
        <dbReference type="SAM" id="Coils"/>
    </source>
</evidence>
<feature type="compositionally biased region" description="Basic and acidic residues" evidence="2">
    <location>
        <begin position="181"/>
        <end position="205"/>
    </location>
</feature>
<gene>
    <name evidence="3" type="ORF">FHL03_06255</name>
</gene>
<feature type="region of interest" description="Disordered" evidence="2">
    <location>
        <begin position="137"/>
        <end position="161"/>
    </location>
</feature>
<evidence type="ECO:0000313" key="4">
    <source>
        <dbReference type="Proteomes" id="UP000436655"/>
    </source>
</evidence>
<feature type="compositionally biased region" description="Low complexity" evidence="2">
    <location>
        <begin position="60"/>
        <end position="73"/>
    </location>
</feature>
<feature type="region of interest" description="Disordered" evidence="2">
    <location>
        <begin position="9"/>
        <end position="76"/>
    </location>
</feature>
<comment type="caution">
    <text evidence="3">The sequence shown here is derived from an EMBL/GenBank/DDBJ whole genome shotgun (WGS) entry which is preliminary data.</text>
</comment>
<reference evidence="3 4" key="1">
    <citation type="journal article" date="2019" name="Syst. Appl. Microbiol.">
        <title>Polyphasic characterization of two novel Lactobacillus spp. isolated from blown salami packages: Description of Lactobacillus halodurans sp. nov. and Lactobacillus salsicarnum sp. nov.</title>
        <authorList>
            <person name="Schuster J.A."/>
            <person name="Klingl A."/>
            <person name="Vogel R.F."/>
            <person name="Ehrmann M.A."/>
        </authorList>
    </citation>
    <scope>NUCLEOTIDE SEQUENCE [LARGE SCALE GENOMIC DNA]</scope>
    <source>
        <strain evidence="3 4">TMW 1.2098</strain>
    </source>
</reference>
<dbReference type="RefSeq" id="WP_125704422.1">
    <property type="nucleotide sequence ID" value="NZ_JBHTOO010000004.1"/>
</dbReference>
<proteinExistence type="predicted"/>